<reference evidence="2" key="2">
    <citation type="submission" date="2019-11" db="UniProtKB">
        <authorList>
            <consortium name="WormBaseParasite"/>
        </authorList>
    </citation>
    <scope>IDENTIFICATION</scope>
    <source>
        <strain evidence="2">Puerto Rican</strain>
    </source>
</reference>
<accession>A0A5K4F9J6</accession>
<protein>
    <submittedName>
        <fullName evidence="2">Ovule protein</fullName>
    </submittedName>
</protein>
<dbReference type="InParanoid" id="A0A5K4F9J6"/>
<evidence type="ECO:0000313" key="1">
    <source>
        <dbReference type="Proteomes" id="UP000008854"/>
    </source>
</evidence>
<keyword evidence="1" id="KW-1185">Reference proteome</keyword>
<proteinExistence type="predicted"/>
<dbReference type="WBParaSite" id="Smp_336150.1">
    <property type="protein sequence ID" value="Smp_336150.1"/>
    <property type="gene ID" value="Smp_336150"/>
</dbReference>
<name>A0A5K4F9J6_SCHMA</name>
<dbReference type="Proteomes" id="UP000008854">
    <property type="component" value="Unassembled WGS sequence"/>
</dbReference>
<evidence type="ECO:0000313" key="2">
    <source>
        <dbReference type="WBParaSite" id="Smp_336150.1"/>
    </source>
</evidence>
<sequence>MHNIHQSKRNTTHLLHSTRSPVTSINNIYTAHTHTLHTRTHTIIYQSSSGGKYGDLDRPLTKWTEYRMVIGSGVLTGESQ</sequence>
<organism evidence="1 2">
    <name type="scientific">Schistosoma mansoni</name>
    <name type="common">Blood fluke</name>
    <dbReference type="NCBI Taxonomy" id="6183"/>
    <lineage>
        <taxon>Eukaryota</taxon>
        <taxon>Metazoa</taxon>
        <taxon>Spiralia</taxon>
        <taxon>Lophotrochozoa</taxon>
        <taxon>Platyhelminthes</taxon>
        <taxon>Trematoda</taxon>
        <taxon>Digenea</taxon>
        <taxon>Strigeidida</taxon>
        <taxon>Schistosomatoidea</taxon>
        <taxon>Schistosomatidae</taxon>
        <taxon>Schistosoma</taxon>
    </lineage>
</organism>
<dbReference type="AlphaFoldDB" id="A0A5K4F9J6"/>
<reference evidence="1" key="1">
    <citation type="journal article" date="2012" name="PLoS Negl. Trop. Dis.">
        <title>A systematically improved high quality genome and transcriptome of the human blood fluke Schistosoma mansoni.</title>
        <authorList>
            <person name="Protasio A.V."/>
            <person name="Tsai I.J."/>
            <person name="Babbage A."/>
            <person name="Nichol S."/>
            <person name="Hunt M."/>
            <person name="Aslett M.A."/>
            <person name="De Silva N."/>
            <person name="Velarde G.S."/>
            <person name="Anderson T.J."/>
            <person name="Clark R.C."/>
            <person name="Davidson C."/>
            <person name="Dillon G.P."/>
            <person name="Holroyd N.E."/>
            <person name="LoVerde P.T."/>
            <person name="Lloyd C."/>
            <person name="McQuillan J."/>
            <person name="Oliveira G."/>
            <person name="Otto T.D."/>
            <person name="Parker-Manuel S.J."/>
            <person name="Quail M.A."/>
            <person name="Wilson R.A."/>
            <person name="Zerlotini A."/>
            <person name="Dunne D.W."/>
            <person name="Berriman M."/>
        </authorList>
    </citation>
    <scope>NUCLEOTIDE SEQUENCE [LARGE SCALE GENOMIC DNA]</scope>
    <source>
        <strain evidence="1">Puerto Rican</strain>
    </source>
</reference>